<comment type="caution">
    <text evidence="2">The sequence shown here is derived from an EMBL/GenBank/DDBJ whole genome shotgun (WGS) entry which is preliminary data.</text>
</comment>
<dbReference type="PANTHER" id="PTHR35305">
    <property type="entry name" value="FAD-BINDING PROTEIN"/>
    <property type="match status" value="1"/>
</dbReference>
<accession>A0A388LLC7</accession>
<evidence type="ECO:0000259" key="1">
    <source>
        <dbReference type="Pfam" id="PF25071"/>
    </source>
</evidence>
<evidence type="ECO:0000313" key="2">
    <source>
        <dbReference type="EMBL" id="GBG83128.1"/>
    </source>
</evidence>
<dbReference type="Proteomes" id="UP000265515">
    <property type="component" value="Unassembled WGS sequence"/>
</dbReference>
<evidence type="ECO:0000313" key="3">
    <source>
        <dbReference type="Proteomes" id="UP000265515"/>
    </source>
</evidence>
<dbReference type="Pfam" id="PF25071">
    <property type="entry name" value="DUF7795"/>
    <property type="match status" value="1"/>
</dbReference>
<dbReference type="Gramene" id="GBG83128">
    <property type="protein sequence ID" value="GBG83128"/>
    <property type="gene ID" value="CBR_g36746"/>
</dbReference>
<sequence>MGTRGCGSKVEPMIDLFRQFLRKVGEWDALHARGGEILRGISMRQSSLRRPPLDTTSGIVKTLLRGTLGSSAASARYIDAGFRHPYVDTVQVMELEALQKSFQGNFRAIERAVSSIKNLTARFAQLISMESGESGESGGLDGHAEWEIHDTEALAVGGGGDGRLSGRRHIGFDEDGNERTKAGQAVQVPTGGTCVAGLDGGSKEYDDDDDDDDASLAHADEAQLVSDIDQFTMMLAIEAMIGRDLEMIQRIARAVVAFASSEHMESYCSLWSLRPFVNENVLRKARTLCRSS</sequence>
<feature type="domain" description="DUF7795" evidence="1">
    <location>
        <begin position="11"/>
        <end position="128"/>
    </location>
</feature>
<dbReference type="InterPro" id="IPR056697">
    <property type="entry name" value="DUF7795"/>
</dbReference>
<gene>
    <name evidence="2" type="ORF">CBR_g36746</name>
</gene>
<keyword evidence="3" id="KW-1185">Reference proteome</keyword>
<reference evidence="2 3" key="1">
    <citation type="journal article" date="2018" name="Cell">
        <title>The Chara Genome: Secondary Complexity and Implications for Plant Terrestrialization.</title>
        <authorList>
            <person name="Nishiyama T."/>
            <person name="Sakayama H."/>
            <person name="Vries J.D."/>
            <person name="Buschmann H."/>
            <person name="Saint-Marcoux D."/>
            <person name="Ullrich K.K."/>
            <person name="Haas F.B."/>
            <person name="Vanderstraeten L."/>
            <person name="Becker D."/>
            <person name="Lang D."/>
            <person name="Vosolsobe S."/>
            <person name="Rombauts S."/>
            <person name="Wilhelmsson P.K.I."/>
            <person name="Janitza P."/>
            <person name="Kern R."/>
            <person name="Heyl A."/>
            <person name="Rumpler F."/>
            <person name="Villalobos L.I.A.C."/>
            <person name="Clay J.M."/>
            <person name="Skokan R."/>
            <person name="Toyoda A."/>
            <person name="Suzuki Y."/>
            <person name="Kagoshima H."/>
            <person name="Schijlen E."/>
            <person name="Tajeshwar N."/>
            <person name="Catarino B."/>
            <person name="Hetherington A.J."/>
            <person name="Saltykova A."/>
            <person name="Bonnot C."/>
            <person name="Breuninger H."/>
            <person name="Symeonidi A."/>
            <person name="Radhakrishnan G.V."/>
            <person name="Van Nieuwerburgh F."/>
            <person name="Deforce D."/>
            <person name="Chang C."/>
            <person name="Karol K.G."/>
            <person name="Hedrich R."/>
            <person name="Ulvskov P."/>
            <person name="Glockner G."/>
            <person name="Delwiche C.F."/>
            <person name="Petrasek J."/>
            <person name="Van de Peer Y."/>
            <person name="Friml J."/>
            <person name="Beilby M."/>
            <person name="Dolan L."/>
            <person name="Kohara Y."/>
            <person name="Sugano S."/>
            <person name="Fujiyama A."/>
            <person name="Delaux P.-M."/>
            <person name="Quint M."/>
            <person name="TheiBen G."/>
            <person name="Hagemann M."/>
            <person name="Harholt J."/>
            <person name="Dunand C."/>
            <person name="Zachgo S."/>
            <person name="Langdale J."/>
            <person name="Maumus F."/>
            <person name="Straeten D.V.D."/>
            <person name="Gould S.B."/>
            <person name="Rensing S.A."/>
        </authorList>
    </citation>
    <scope>NUCLEOTIDE SEQUENCE [LARGE SCALE GENOMIC DNA]</scope>
    <source>
        <strain evidence="2 3">S276</strain>
    </source>
</reference>
<proteinExistence type="predicted"/>
<dbReference type="AlphaFoldDB" id="A0A388LLC7"/>
<dbReference type="PANTHER" id="PTHR35305:SF2">
    <property type="entry name" value="FAD-BINDING PROTEIN"/>
    <property type="match status" value="1"/>
</dbReference>
<dbReference type="OrthoDB" id="744228at2759"/>
<protein>
    <recommendedName>
        <fullName evidence="1">DUF7795 domain-containing protein</fullName>
    </recommendedName>
</protein>
<dbReference type="STRING" id="69332.A0A388LLC7"/>
<organism evidence="2 3">
    <name type="scientific">Chara braunii</name>
    <name type="common">Braun's stonewort</name>
    <dbReference type="NCBI Taxonomy" id="69332"/>
    <lineage>
        <taxon>Eukaryota</taxon>
        <taxon>Viridiplantae</taxon>
        <taxon>Streptophyta</taxon>
        <taxon>Charophyceae</taxon>
        <taxon>Charales</taxon>
        <taxon>Characeae</taxon>
        <taxon>Chara</taxon>
    </lineage>
</organism>
<name>A0A388LLC7_CHABU</name>
<dbReference type="EMBL" id="BFEA01000429">
    <property type="protein sequence ID" value="GBG83128.1"/>
    <property type="molecule type" value="Genomic_DNA"/>
</dbReference>